<dbReference type="InterPro" id="IPR015943">
    <property type="entry name" value="WD40/YVTN_repeat-like_dom_sf"/>
</dbReference>
<comment type="caution">
    <text evidence="5">The sequence shown here is derived from an EMBL/GenBank/DDBJ whole genome shotgun (WGS) entry which is preliminary data.</text>
</comment>
<proteinExistence type="predicted"/>
<dbReference type="InterPro" id="IPR036322">
    <property type="entry name" value="WD40_repeat_dom_sf"/>
</dbReference>
<dbReference type="SUPFAM" id="SSF50978">
    <property type="entry name" value="WD40 repeat-like"/>
    <property type="match status" value="1"/>
</dbReference>
<keyword evidence="1" id="KW-0963">Cytoplasm</keyword>
<keyword evidence="6" id="KW-1185">Reference proteome</keyword>
<dbReference type="GO" id="GO:0010992">
    <property type="term" value="P:ubiquitin recycling"/>
    <property type="evidence" value="ECO:0007669"/>
    <property type="project" value="TreeGrafter"/>
</dbReference>
<evidence type="ECO:0000256" key="3">
    <source>
        <dbReference type="ARBA" id="ARBA00022737"/>
    </source>
</evidence>
<keyword evidence="3" id="KW-0677">Repeat</keyword>
<dbReference type="Pfam" id="PF00400">
    <property type="entry name" value="WD40"/>
    <property type="match status" value="2"/>
</dbReference>
<name>A0A432ZYD6_9FUNG</name>
<dbReference type="InterPro" id="IPR001680">
    <property type="entry name" value="WD40_rpt"/>
</dbReference>
<evidence type="ECO:0000256" key="2">
    <source>
        <dbReference type="ARBA" id="ARBA00022574"/>
    </source>
</evidence>
<dbReference type="Gene3D" id="2.130.10.10">
    <property type="entry name" value="YVTN repeat-like/Quinoprotein amine dehydrogenase"/>
    <property type="match status" value="1"/>
</dbReference>
<dbReference type="OrthoDB" id="10265988at2759"/>
<protein>
    <submittedName>
        <fullName evidence="5">Uncharacterized protein</fullName>
    </submittedName>
</protein>
<dbReference type="GO" id="GO:0043130">
    <property type="term" value="F:ubiquitin binding"/>
    <property type="evidence" value="ECO:0007669"/>
    <property type="project" value="TreeGrafter"/>
</dbReference>
<dbReference type="PROSITE" id="PS50082">
    <property type="entry name" value="WD_REPEATS_2"/>
    <property type="match status" value="1"/>
</dbReference>
<keyword evidence="2 4" id="KW-0853">WD repeat</keyword>
<dbReference type="PANTHER" id="PTHR19849">
    <property type="entry name" value="PHOSPHOLIPASE A-2-ACTIVATING PROTEIN"/>
    <property type="match status" value="1"/>
</dbReference>
<dbReference type="EMBL" id="RBNI01029062">
    <property type="protein sequence ID" value="RUO95507.1"/>
    <property type="molecule type" value="Genomic_DNA"/>
</dbReference>
<evidence type="ECO:0000256" key="4">
    <source>
        <dbReference type="PROSITE-ProRule" id="PRU00221"/>
    </source>
</evidence>
<evidence type="ECO:0000313" key="5">
    <source>
        <dbReference type="EMBL" id="RUO95507.1"/>
    </source>
</evidence>
<accession>A0A432ZYD6</accession>
<dbReference type="GO" id="GO:0005634">
    <property type="term" value="C:nucleus"/>
    <property type="evidence" value="ECO:0007669"/>
    <property type="project" value="TreeGrafter"/>
</dbReference>
<dbReference type="Proteomes" id="UP000268093">
    <property type="component" value="Unassembled WGS sequence"/>
</dbReference>
<organism evidence="5 6">
    <name type="scientific">Jimgerdemannia flammicorona</name>
    <dbReference type="NCBI Taxonomy" id="994334"/>
    <lineage>
        <taxon>Eukaryota</taxon>
        <taxon>Fungi</taxon>
        <taxon>Fungi incertae sedis</taxon>
        <taxon>Mucoromycota</taxon>
        <taxon>Mucoromycotina</taxon>
        <taxon>Endogonomycetes</taxon>
        <taxon>Endogonales</taxon>
        <taxon>Endogonaceae</taxon>
        <taxon>Jimgerdemannia</taxon>
    </lineage>
</organism>
<dbReference type="GO" id="GO:0005737">
    <property type="term" value="C:cytoplasm"/>
    <property type="evidence" value="ECO:0007669"/>
    <property type="project" value="TreeGrafter"/>
</dbReference>
<dbReference type="SMART" id="SM00320">
    <property type="entry name" value="WD40"/>
    <property type="match status" value="2"/>
</dbReference>
<sequence>MALKPIPTGATFCMLTISAFNAYSTLRLWSLSRGTLLQELSGGHTSFIYCVAVLPSGEYVSSGEDGSIRIWRAGQLVQTILQPCISVWTVTTLPNGDIACGGSDGVVRVFTRSEERTADSETVKVGT</sequence>
<reference evidence="5 6" key="1">
    <citation type="journal article" date="2018" name="New Phytol.">
        <title>Phylogenomics of Endogonaceae and evolution of mycorrhizas within Mucoromycota.</title>
        <authorList>
            <person name="Chang Y."/>
            <person name="Desiro A."/>
            <person name="Na H."/>
            <person name="Sandor L."/>
            <person name="Lipzen A."/>
            <person name="Clum A."/>
            <person name="Barry K."/>
            <person name="Grigoriev I.V."/>
            <person name="Martin F.M."/>
            <person name="Stajich J.E."/>
            <person name="Smith M.E."/>
            <person name="Bonito G."/>
            <person name="Spatafora J.W."/>
        </authorList>
    </citation>
    <scope>NUCLEOTIDE SEQUENCE [LARGE SCALE GENOMIC DNA]</scope>
    <source>
        <strain evidence="5 6">GMNB39</strain>
    </source>
</reference>
<dbReference type="AlphaFoldDB" id="A0A432ZYD6"/>
<dbReference type="PANTHER" id="PTHR19849:SF0">
    <property type="entry name" value="PHOSPHOLIPASE A-2-ACTIVATING PROTEIN"/>
    <property type="match status" value="1"/>
</dbReference>
<gene>
    <name evidence="5" type="ORF">BC936DRAFT_143876</name>
</gene>
<evidence type="ECO:0000313" key="6">
    <source>
        <dbReference type="Proteomes" id="UP000268093"/>
    </source>
</evidence>
<feature type="repeat" description="WD" evidence="4">
    <location>
        <begin position="41"/>
        <end position="71"/>
    </location>
</feature>
<evidence type="ECO:0000256" key="1">
    <source>
        <dbReference type="ARBA" id="ARBA00022490"/>
    </source>
</evidence>
<dbReference type="GO" id="GO:0043161">
    <property type="term" value="P:proteasome-mediated ubiquitin-dependent protein catabolic process"/>
    <property type="evidence" value="ECO:0007669"/>
    <property type="project" value="TreeGrafter"/>
</dbReference>